<name>A0A1S1NM55_9MYCO</name>
<dbReference type="InterPro" id="IPR000086">
    <property type="entry name" value="NUDIX_hydrolase_dom"/>
</dbReference>
<sequence>MKSVADSPVELRCAVAVIRGDAVLLVQRPNRGDWVLPGGRPHLNEGMSSCARRETREETGLDVYPNRCGLVLEVNDPVAQHRIVELVFVAEEFDHGVPITGEPGRRPAWVSWDELKTVTLHPPIAGFLPDLRRGGYARYLGNLWRPEPGDR</sequence>
<dbReference type="Proteomes" id="UP000179734">
    <property type="component" value="Unassembled WGS sequence"/>
</dbReference>
<dbReference type="InterPro" id="IPR015797">
    <property type="entry name" value="NUDIX_hydrolase-like_dom_sf"/>
</dbReference>
<organism evidence="4 5">
    <name type="scientific">Mycobacterium talmoniae</name>
    <dbReference type="NCBI Taxonomy" id="1858794"/>
    <lineage>
        <taxon>Bacteria</taxon>
        <taxon>Bacillati</taxon>
        <taxon>Actinomycetota</taxon>
        <taxon>Actinomycetes</taxon>
        <taxon>Mycobacteriales</taxon>
        <taxon>Mycobacteriaceae</taxon>
        <taxon>Mycobacterium</taxon>
    </lineage>
</organism>
<protein>
    <submittedName>
        <fullName evidence="4">NUDIX hydrolase</fullName>
    </submittedName>
</protein>
<evidence type="ECO:0000256" key="1">
    <source>
        <dbReference type="ARBA" id="ARBA00001946"/>
    </source>
</evidence>
<feature type="domain" description="Nudix hydrolase" evidence="3">
    <location>
        <begin position="8"/>
        <end position="133"/>
    </location>
</feature>
<keyword evidence="2 4" id="KW-0378">Hydrolase</keyword>
<dbReference type="RefSeq" id="WP_071023667.1">
    <property type="nucleotide sequence ID" value="NZ_MLQM01000022.1"/>
</dbReference>
<proteinExistence type="predicted"/>
<dbReference type="PROSITE" id="PS00893">
    <property type="entry name" value="NUDIX_BOX"/>
    <property type="match status" value="1"/>
</dbReference>
<dbReference type="AlphaFoldDB" id="A0A1S1NM55"/>
<dbReference type="InterPro" id="IPR020084">
    <property type="entry name" value="NUDIX_hydrolase_CS"/>
</dbReference>
<comment type="cofactor">
    <cofactor evidence="1">
        <name>Mg(2+)</name>
        <dbReference type="ChEBI" id="CHEBI:18420"/>
    </cofactor>
</comment>
<evidence type="ECO:0000256" key="2">
    <source>
        <dbReference type="ARBA" id="ARBA00022801"/>
    </source>
</evidence>
<keyword evidence="5" id="KW-1185">Reference proteome</keyword>
<reference evidence="4 5" key="1">
    <citation type="submission" date="2016-10" db="EMBL/GenBank/DDBJ databases">
        <title>Genome sequence of Mycobacterium talmonii.</title>
        <authorList>
            <person name="Greninger A.L."/>
            <person name="Elliott B."/>
            <person name="Vasireddy S."/>
            <person name="Vasireddy R."/>
        </authorList>
    </citation>
    <scope>NUCLEOTIDE SEQUENCE [LARGE SCALE GENOMIC DNA]</scope>
    <source>
        <strain evidence="5">NE-TNMC-100812</strain>
    </source>
</reference>
<dbReference type="GO" id="GO:0016787">
    <property type="term" value="F:hydrolase activity"/>
    <property type="evidence" value="ECO:0007669"/>
    <property type="project" value="UniProtKB-KW"/>
</dbReference>
<evidence type="ECO:0000313" key="4">
    <source>
        <dbReference type="EMBL" id="OHV05192.1"/>
    </source>
</evidence>
<evidence type="ECO:0000259" key="3">
    <source>
        <dbReference type="PROSITE" id="PS51462"/>
    </source>
</evidence>
<dbReference type="Gene3D" id="3.90.79.10">
    <property type="entry name" value="Nucleoside Triphosphate Pyrophosphohydrolase"/>
    <property type="match status" value="1"/>
</dbReference>
<dbReference type="PANTHER" id="PTHR43046:SF16">
    <property type="entry name" value="ADP-RIBOSE PYROPHOSPHATASE YJHB-RELATED"/>
    <property type="match status" value="1"/>
</dbReference>
<evidence type="ECO:0000313" key="5">
    <source>
        <dbReference type="Proteomes" id="UP000179734"/>
    </source>
</evidence>
<dbReference type="Pfam" id="PF00293">
    <property type="entry name" value="NUDIX"/>
    <property type="match status" value="1"/>
</dbReference>
<accession>A0A1S1NM55</accession>
<dbReference type="SUPFAM" id="SSF55811">
    <property type="entry name" value="Nudix"/>
    <property type="match status" value="1"/>
</dbReference>
<comment type="caution">
    <text evidence="4">The sequence shown here is derived from an EMBL/GenBank/DDBJ whole genome shotgun (WGS) entry which is preliminary data.</text>
</comment>
<dbReference type="PROSITE" id="PS51462">
    <property type="entry name" value="NUDIX"/>
    <property type="match status" value="1"/>
</dbReference>
<dbReference type="EMBL" id="MLQM01000022">
    <property type="protein sequence ID" value="OHV05192.1"/>
    <property type="molecule type" value="Genomic_DNA"/>
</dbReference>
<dbReference type="PANTHER" id="PTHR43046">
    <property type="entry name" value="GDP-MANNOSE MANNOSYL HYDROLASE"/>
    <property type="match status" value="1"/>
</dbReference>
<gene>
    <name evidence="4" type="ORF">BKN37_06810</name>
</gene>